<feature type="compositionally biased region" description="Polar residues" evidence="3">
    <location>
        <begin position="284"/>
        <end position="294"/>
    </location>
</feature>
<dbReference type="KEGG" id="rsx:RhiXN_10335"/>
<feature type="region of interest" description="Disordered" evidence="3">
    <location>
        <begin position="380"/>
        <end position="454"/>
    </location>
</feature>
<dbReference type="SMART" id="SM00343">
    <property type="entry name" value="ZnF_C2HC"/>
    <property type="match status" value="1"/>
</dbReference>
<evidence type="ECO:0000256" key="2">
    <source>
        <dbReference type="PROSITE-ProRule" id="PRU00047"/>
    </source>
</evidence>
<keyword evidence="2" id="KW-0863">Zinc-finger</keyword>
<accession>A0A8H8SZ67</accession>
<dbReference type="InterPro" id="IPR001878">
    <property type="entry name" value="Znf_CCHC"/>
</dbReference>
<dbReference type="Gene3D" id="4.10.60.10">
    <property type="entry name" value="Zinc finger, CCHC-type"/>
    <property type="match status" value="1"/>
</dbReference>
<dbReference type="RefSeq" id="XP_043184248.1">
    <property type="nucleotide sequence ID" value="XM_043330151.1"/>
</dbReference>
<feature type="region of interest" description="Disordered" evidence="3">
    <location>
        <begin position="282"/>
        <end position="306"/>
    </location>
</feature>
<evidence type="ECO:0000313" key="5">
    <source>
        <dbReference type="EMBL" id="QRW24011.1"/>
    </source>
</evidence>
<name>A0A8H8SZ67_9AGAM</name>
<organism evidence="5 6">
    <name type="scientific">Rhizoctonia solani</name>
    <dbReference type="NCBI Taxonomy" id="456999"/>
    <lineage>
        <taxon>Eukaryota</taxon>
        <taxon>Fungi</taxon>
        <taxon>Dikarya</taxon>
        <taxon>Basidiomycota</taxon>
        <taxon>Agaricomycotina</taxon>
        <taxon>Agaricomycetes</taxon>
        <taxon>Cantharellales</taxon>
        <taxon>Ceratobasidiaceae</taxon>
        <taxon>Rhizoctonia</taxon>
    </lineage>
</organism>
<keyword evidence="2" id="KW-0479">Metal-binding</keyword>
<dbReference type="GO" id="GO:0006397">
    <property type="term" value="P:mRNA processing"/>
    <property type="evidence" value="ECO:0007669"/>
    <property type="project" value="UniProtKB-KW"/>
</dbReference>
<reference evidence="5" key="1">
    <citation type="submission" date="2020-05" db="EMBL/GenBank/DDBJ databases">
        <title>Evolutionary and genomic comparisons of hybrid uninucleate and nonhybrid Rhizoctonia fungi.</title>
        <authorList>
            <person name="Li C."/>
            <person name="Chen X."/>
        </authorList>
    </citation>
    <scope>NUCLEOTIDE SEQUENCE</scope>
    <source>
        <strain evidence="5">AG-1 IA</strain>
    </source>
</reference>
<dbReference type="InterPro" id="IPR013103">
    <property type="entry name" value="RVT_2"/>
</dbReference>
<feature type="domain" description="CCHC-type" evidence="4">
    <location>
        <begin position="259"/>
        <end position="274"/>
    </location>
</feature>
<keyword evidence="2" id="KW-0862">Zinc</keyword>
<dbReference type="PANTHER" id="PTHR11439">
    <property type="entry name" value="GAG-POL-RELATED RETROTRANSPOSON"/>
    <property type="match status" value="1"/>
</dbReference>
<dbReference type="GO" id="GO:0008270">
    <property type="term" value="F:zinc ion binding"/>
    <property type="evidence" value="ECO:0007669"/>
    <property type="project" value="UniProtKB-KW"/>
</dbReference>
<dbReference type="InterPro" id="IPR043502">
    <property type="entry name" value="DNA/RNA_pol_sf"/>
</dbReference>
<dbReference type="Pfam" id="PF00098">
    <property type="entry name" value="zf-CCHC"/>
    <property type="match status" value="1"/>
</dbReference>
<dbReference type="EMBL" id="CP059668">
    <property type="protein sequence ID" value="QRW24011.1"/>
    <property type="molecule type" value="Genomic_DNA"/>
</dbReference>
<sequence>MAEAVASTSAPGAASGTHRIAPLRGTENYNMWRIQMEDILSDLDLYGYVNKTIIAPSKTVLKTERNRKDDEGKPLPDYEYTATNDEYTKWVKADRKALSNIRLRVNGSVLNLIQGCTTSADAWNALATTYQVKGTVGLIDLRRKFFSHQMTDGEDIEEHIQRMRGCPGSCTEADWITTLIASLPDSWDSFSQSVSFQFNLQDNSVLSNQVNDIRLRITAKAHRKNARNPEGKAFFSTNKASFNKPIRTGSKGPDKSKSKCNNCGKIGHWAAECRGPGGGAYKPGQNNGKGTNRKFNAPNKARNGNARTHIAVEDNNSRADYAFLTLENSNIYGNAKAFQAIFVGILEVQGKSWRYYKSGLNRILHSRNITFPRVNTVSEEPGINQDWGDTVAPPAEGEMTHADSAAERPKEPAGTGGVHTVSKEEKSDSNKPVDIKSEPKIEQKASNKPTKLTHNNVLKPYTTRSHSAMRINPSATTNALQQLNTLTSGTNNAGVQTRSWNPNVAPIELDNVQGGITLKIRHPPMSGQSGSQPKNETANLLIEFSNVPITPSDPNSSDNTVPSAYNFFNSPSTVLPTDTGTPDLTYSMVTPTTPKPTIDELCKQFKQLYLNEPLIPEQPNPTLASSGDMEPTWTFINNEPPTPTTNSPTVAEALSGPNAEEWWKAMAKEVSTLEQMGTYELTDLPPERKAMGNKWVLVLKHDKNGTPIQHKARLVAQGFSQQPGIDFDKTFAPVVRLDSIRTLVSIANQYNWDIQQLNVNSAYLHAEVDKDLYMQQIPYFSDGTNKVLKLKRSIYGLKQAGRMWNKLYNTKLKAIGYTPCFTDACVYHQINNINGELCVSIIATHVDNSIVISSPNHSDITISKLLRAFDMRDLRPIHHFLGIAFQRDRKNGIITLNQAAYINSLVDYAGLAEAYPADTPFSPTVQLTQYKGVKPKFNYGTYIGKLLYAALCTRPDIAYAVAHLAQFTLCFGPAHVTAVKRLVRYLKGTPALGITYCRSNKDFGELGYSDADWGSNLLDCKSVSGHVFMLGGAAISWSAKKQATVALSTMEAEYMALSHACTQAMWLRQFFEELQYVADTPTLIVSDNLAALALSEESQFHGRSKHIDIQHHFMRDLIEKRKVATLYVPTKENLADAFTKALPAPQFSYLMQGIMGKPMSEG</sequence>
<evidence type="ECO:0000256" key="3">
    <source>
        <dbReference type="SAM" id="MobiDB-lite"/>
    </source>
</evidence>
<dbReference type="Proteomes" id="UP000650533">
    <property type="component" value="Chromosome 11"/>
</dbReference>
<evidence type="ECO:0000256" key="1">
    <source>
        <dbReference type="ARBA" id="ARBA00022664"/>
    </source>
</evidence>
<keyword evidence="1" id="KW-0507">mRNA processing</keyword>
<dbReference type="Pfam" id="PF07727">
    <property type="entry name" value="RVT_2"/>
    <property type="match status" value="1"/>
</dbReference>
<proteinExistence type="predicted"/>
<protein>
    <submittedName>
        <fullName evidence="5">Retrovirus-related Pol polyprotein from transposon TNT 1-94</fullName>
    </submittedName>
</protein>
<feature type="compositionally biased region" description="Basic and acidic residues" evidence="3">
    <location>
        <begin position="398"/>
        <end position="411"/>
    </location>
</feature>
<dbReference type="SUPFAM" id="SSF57756">
    <property type="entry name" value="Retrovirus zinc finger-like domains"/>
    <property type="match status" value="1"/>
</dbReference>
<feature type="region of interest" description="Disordered" evidence="3">
    <location>
        <begin position="221"/>
        <end position="259"/>
    </location>
</feature>
<dbReference type="PROSITE" id="PS50158">
    <property type="entry name" value="ZF_CCHC"/>
    <property type="match status" value="1"/>
</dbReference>
<dbReference type="InterPro" id="IPR036875">
    <property type="entry name" value="Znf_CCHC_sf"/>
</dbReference>
<evidence type="ECO:0000259" key="4">
    <source>
        <dbReference type="PROSITE" id="PS50158"/>
    </source>
</evidence>
<gene>
    <name evidence="5" type="ORF">RhiXN_10335</name>
</gene>
<dbReference type="CDD" id="cd09272">
    <property type="entry name" value="RNase_HI_RT_Ty1"/>
    <property type="match status" value="1"/>
</dbReference>
<dbReference type="GeneID" id="67032614"/>
<evidence type="ECO:0000313" key="6">
    <source>
        <dbReference type="Proteomes" id="UP000650533"/>
    </source>
</evidence>
<feature type="compositionally biased region" description="Basic and acidic residues" evidence="3">
    <location>
        <begin position="421"/>
        <end position="445"/>
    </location>
</feature>
<dbReference type="Pfam" id="PF14223">
    <property type="entry name" value="Retrotran_gag_2"/>
    <property type="match status" value="1"/>
</dbReference>
<dbReference type="GO" id="GO:0003676">
    <property type="term" value="F:nucleic acid binding"/>
    <property type="evidence" value="ECO:0007669"/>
    <property type="project" value="InterPro"/>
</dbReference>
<dbReference type="AlphaFoldDB" id="A0A8H8SZ67"/>
<dbReference type="PANTHER" id="PTHR11439:SF483">
    <property type="entry name" value="PEPTIDE SYNTHASE GLIP-LIKE, PUTATIVE (AFU_ORTHOLOGUE AFUA_3G12920)-RELATED"/>
    <property type="match status" value="1"/>
</dbReference>
<dbReference type="SUPFAM" id="SSF56672">
    <property type="entry name" value="DNA/RNA polymerases"/>
    <property type="match status" value="1"/>
</dbReference>